<proteinExistence type="predicted"/>
<sequence length="564" mass="66276">MAEGKRWRLMARMRSSLAYWGQGTSSTKQARWTVPEKNRSSISTLFCLTPCKSKLRKQLSSEDSSKDSRRYKTKIWKQKSSDDSSTDSRQHRTKKHKQSSEEGSSKESRKYKTKVHKQSSEEESEETKERQTKIRKQHSSEEDSSKDSQTSEQSRKHNTKTYKAQTFQESTKPTFQESTKPQTNAQKTSQETSTAKISMEPSIDPIAAYLQITHPRETRRESTEHDNHPEEHVKNHAKHPEEEGSSADYLDNYSNLADTEEGTDEGPDLADESFSKIRREMWKMDQKRQQEPTPRPGDMARDARFLHREKRTLDATEANVINMNPLLLITEGTKKKRKKTTRFRREKTPWHSKETTSTTMSALRKRFQRKLNQILRNTNRYLVNSAKNYTSVAEARGLLHLLDGPNSTYTTATPEIDREIEIDHTIYRVTDLEIYNIMAAKLLRDDAEPNKRKSQFRHSQHFFERLLSTTPNPSQVRIQDEMSRYWKEKEEEEIFLYRCRDGRNHPSTDLYNKRMAEGKRWRLMARMRSSLAYWGQGTSSTKQARWTVPEKNRRFQGRIDWVET</sequence>
<feature type="compositionally biased region" description="Basic and acidic residues" evidence="1">
    <location>
        <begin position="79"/>
        <end position="90"/>
    </location>
</feature>
<feature type="region of interest" description="Disordered" evidence="1">
    <location>
        <begin position="337"/>
        <end position="359"/>
    </location>
</feature>
<dbReference type="GeneID" id="103515847"/>
<gene>
    <name evidence="3" type="primary">LOC103515847</name>
</gene>
<feature type="compositionally biased region" description="Polar residues" evidence="1">
    <location>
        <begin position="161"/>
        <end position="196"/>
    </location>
</feature>
<evidence type="ECO:0000256" key="1">
    <source>
        <dbReference type="SAM" id="MobiDB-lite"/>
    </source>
</evidence>
<organism evidence="2 3">
    <name type="scientific">Diaphorina citri</name>
    <name type="common">Asian citrus psyllid</name>
    <dbReference type="NCBI Taxonomy" id="121845"/>
    <lineage>
        <taxon>Eukaryota</taxon>
        <taxon>Metazoa</taxon>
        <taxon>Ecdysozoa</taxon>
        <taxon>Arthropoda</taxon>
        <taxon>Hexapoda</taxon>
        <taxon>Insecta</taxon>
        <taxon>Pterygota</taxon>
        <taxon>Neoptera</taxon>
        <taxon>Paraneoptera</taxon>
        <taxon>Hemiptera</taxon>
        <taxon>Sternorrhyncha</taxon>
        <taxon>Psylloidea</taxon>
        <taxon>Psyllidae</taxon>
        <taxon>Diaphorininae</taxon>
        <taxon>Diaphorina</taxon>
    </lineage>
</organism>
<dbReference type="PaxDb" id="121845-A0A1S3DCD2"/>
<protein>
    <submittedName>
        <fullName evidence="3">Transcriptional regulator ATRX homolog</fullName>
    </submittedName>
</protein>
<feature type="region of interest" description="Disordered" evidence="1">
    <location>
        <begin position="54"/>
        <end position="249"/>
    </location>
</feature>
<dbReference type="Proteomes" id="UP000079169">
    <property type="component" value="Unplaced"/>
</dbReference>
<keyword evidence="2" id="KW-1185">Reference proteome</keyword>
<evidence type="ECO:0000313" key="2">
    <source>
        <dbReference type="Proteomes" id="UP000079169"/>
    </source>
</evidence>
<dbReference type="RefSeq" id="XP_008479012.2">
    <property type="nucleotide sequence ID" value="XM_008480790.2"/>
</dbReference>
<feature type="compositionally biased region" description="Basic and acidic residues" evidence="1">
    <location>
        <begin position="98"/>
        <end position="110"/>
    </location>
</feature>
<evidence type="ECO:0000313" key="3">
    <source>
        <dbReference type="RefSeq" id="XP_008479012.2"/>
    </source>
</evidence>
<dbReference type="AlphaFoldDB" id="A0A1S3DCD2"/>
<accession>A0A1S3DCD2</accession>
<reference evidence="3" key="1">
    <citation type="submission" date="2025-08" db="UniProtKB">
        <authorList>
            <consortium name="RefSeq"/>
        </authorList>
    </citation>
    <scope>IDENTIFICATION</scope>
</reference>
<name>A0A1S3DCD2_DIACI</name>
<feature type="compositionally biased region" description="Basic and acidic residues" evidence="1">
    <location>
        <begin position="214"/>
        <end position="242"/>
    </location>
</feature>
<dbReference type="KEGG" id="dci:103515847"/>
<feature type="compositionally biased region" description="Basic and acidic residues" evidence="1">
    <location>
        <begin position="59"/>
        <end position="70"/>
    </location>
</feature>
<feature type="compositionally biased region" description="Basic and acidic residues" evidence="1">
    <location>
        <begin position="127"/>
        <end position="146"/>
    </location>
</feature>